<dbReference type="PROSITE" id="PS00523">
    <property type="entry name" value="SULFATASE_1"/>
    <property type="match status" value="1"/>
</dbReference>
<dbReference type="PANTHER" id="PTHR42693">
    <property type="entry name" value="ARYLSULFATASE FAMILY MEMBER"/>
    <property type="match status" value="1"/>
</dbReference>
<dbReference type="Proteomes" id="UP000187735">
    <property type="component" value="Chromosome"/>
</dbReference>
<evidence type="ECO:0000313" key="7">
    <source>
        <dbReference type="EMBL" id="APZ95113.1"/>
    </source>
</evidence>
<dbReference type="Gene3D" id="3.40.720.10">
    <property type="entry name" value="Alkaline Phosphatase, subunit A"/>
    <property type="match status" value="1"/>
</dbReference>
<evidence type="ECO:0000256" key="4">
    <source>
        <dbReference type="ARBA" id="ARBA00022837"/>
    </source>
</evidence>
<dbReference type="Gene3D" id="3.30.1120.10">
    <property type="match status" value="1"/>
</dbReference>
<accession>A0A1P8WM14</accession>
<dbReference type="EC" id="3.1.6.1" evidence="7"/>
<dbReference type="RefSeq" id="WP_077026324.1">
    <property type="nucleotide sequence ID" value="NZ_CP017641.1"/>
</dbReference>
<gene>
    <name evidence="7" type="primary">atsA_32</name>
    <name evidence="7" type="ORF">Fuma_04767</name>
</gene>
<proteinExistence type="inferred from homology"/>
<dbReference type="KEGG" id="fmr:Fuma_04767"/>
<dbReference type="GO" id="GO:0046872">
    <property type="term" value="F:metal ion binding"/>
    <property type="evidence" value="ECO:0007669"/>
    <property type="project" value="UniProtKB-KW"/>
</dbReference>
<dbReference type="Pfam" id="PF14707">
    <property type="entry name" value="Sulfatase_C"/>
    <property type="match status" value="1"/>
</dbReference>
<dbReference type="InterPro" id="IPR024607">
    <property type="entry name" value="Sulfatase_CS"/>
</dbReference>
<dbReference type="EMBL" id="CP017641">
    <property type="protein sequence ID" value="APZ95113.1"/>
    <property type="molecule type" value="Genomic_DNA"/>
</dbReference>
<sequence>MLHKIVFAACIFITATATGIADQADSRPPNFILIFCDNLGYGDIEPFGSTVHRTPHLNRMAKEGRRFTHFCVTAGVCTPSRASIMTGCYSQRVGMHQNPRDGHVLRPVSPYGLNPDEITIAEVLKQRGYKTGIFGKWHLGDQPEFLPTRQGFDRFFGIPYSDDMTREVGQRIGERLSGNDWPELPLMEGEKVIEAPVDRDYLTKRCTEEVLTFIEKHNDEPFFIYFPQCMPGSTSAPFASPEFKGKSKNGPWGDSIEEIDWSTGQILDKLVELDIDENTLVIWLSDNGAPLAKDMSNPRRGSNRPLFGRGYTTSEGAFRSPTLAWWPKHVSPDTTCTKLATTMDFLPTFASLAGEPIDHKVDGHDIRTLLVGDANAESPYAAFYYYYLDQLQAVRSGPWKLFLPVDDFVRHPHFKRGEPTHPLLFNLEDDIGSERNVASQHPDIVERLTGLAEAARTDLGDVGVTGSGQRPPGHRTGQPPEAQVAR</sequence>
<name>A0A1P8WM14_9PLAN</name>
<keyword evidence="2" id="KW-0479">Metal-binding</keyword>
<evidence type="ECO:0000256" key="2">
    <source>
        <dbReference type="ARBA" id="ARBA00022723"/>
    </source>
</evidence>
<dbReference type="OrthoDB" id="9783154at2"/>
<evidence type="ECO:0000256" key="1">
    <source>
        <dbReference type="ARBA" id="ARBA00008779"/>
    </source>
</evidence>
<dbReference type="GO" id="GO:0004065">
    <property type="term" value="F:arylsulfatase activity"/>
    <property type="evidence" value="ECO:0007669"/>
    <property type="project" value="UniProtKB-EC"/>
</dbReference>
<evidence type="ECO:0000256" key="3">
    <source>
        <dbReference type="ARBA" id="ARBA00022801"/>
    </source>
</evidence>
<dbReference type="InterPro" id="IPR000917">
    <property type="entry name" value="Sulfatase_N"/>
</dbReference>
<keyword evidence="3 7" id="KW-0378">Hydrolase</keyword>
<dbReference type="PANTHER" id="PTHR42693:SF53">
    <property type="entry name" value="ENDO-4-O-SULFATASE"/>
    <property type="match status" value="1"/>
</dbReference>
<dbReference type="CDD" id="cd16026">
    <property type="entry name" value="GALNS_like"/>
    <property type="match status" value="1"/>
</dbReference>
<keyword evidence="8" id="KW-1185">Reference proteome</keyword>
<comment type="similarity">
    <text evidence="1">Belongs to the sulfatase family.</text>
</comment>
<dbReference type="Pfam" id="PF00884">
    <property type="entry name" value="Sulfatase"/>
    <property type="match status" value="1"/>
</dbReference>
<dbReference type="InterPro" id="IPR017850">
    <property type="entry name" value="Alkaline_phosphatase_core_sf"/>
</dbReference>
<evidence type="ECO:0000256" key="5">
    <source>
        <dbReference type="SAM" id="MobiDB-lite"/>
    </source>
</evidence>
<feature type="region of interest" description="Disordered" evidence="5">
    <location>
        <begin position="456"/>
        <end position="486"/>
    </location>
</feature>
<feature type="domain" description="Sulfatase N-terminal" evidence="6">
    <location>
        <begin position="29"/>
        <end position="354"/>
    </location>
</feature>
<evidence type="ECO:0000259" key="6">
    <source>
        <dbReference type="Pfam" id="PF00884"/>
    </source>
</evidence>
<reference evidence="7 8" key="1">
    <citation type="journal article" date="2016" name="Front. Microbiol.">
        <title>Fuerstia marisgermanicae gen. nov., sp. nov., an Unusual Member of the Phylum Planctomycetes from the German Wadden Sea.</title>
        <authorList>
            <person name="Kohn T."/>
            <person name="Heuer A."/>
            <person name="Jogler M."/>
            <person name="Vollmers J."/>
            <person name="Boedeker C."/>
            <person name="Bunk B."/>
            <person name="Rast P."/>
            <person name="Borchert D."/>
            <person name="Glockner I."/>
            <person name="Freese H.M."/>
            <person name="Klenk H.P."/>
            <person name="Overmann J."/>
            <person name="Kaster A.K."/>
            <person name="Rohde M."/>
            <person name="Wiegand S."/>
            <person name="Jogler C."/>
        </authorList>
    </citation>
    <scope>NUCLEOTIDE SEQUENCE [LARGE SCALE GENOMIC DNA]</scope>
    <source>
        <strain evidence="7 8">NH11</strain>
    </source>
</reference>
<dbReference type="SUPFAM" id="SSF53649">
    <property type="entry name" value="Alkaline phosphatase-like"/>
    <property type="match status" value="1"/>
</dbReference>
<keyword evidence="4" id="KW-0106">Calcium</keyword>
<dbReference type="STRING" id="1891926.Fuma_04767"/>
<dbReference type="InterPro" id="IPR050738">
    <property type="entry name" value="Sulfatase"/>
</dbReference>
<evidence type="ECO:0000313" key="8">
    <source>
        <dbReference type="Proteomes" id="UP000187735"/>
    </source>
</evidence>
<protein>
    <submittedName>
        <fullName evidence="7">Arylsulfatase</fullName>
        <ecNumber evidence="7">3.1.6.1</ecNumber>
    </submittedName>
</protein>
<dbReference type="AlphaFoldDB" id="A0A1P8WM14"/>
<organism evidence="7 8">
    <name type="scientific">Fuerstiella marisgermanici</name>
    <dbReference type="NCBI Taxonomy" id="1891926"/>
    <lineage>
        <taxon>Bacteria</taxon>
        <taxon>Pseudomonadati</taxon>
        <taxon>Planctomycetota</taxon>
        <taxon>Planctomycetia</taxon>
        <taxon>Planctomycetales</taxon>
        <taxon>Planctomycetaceae</taxon>
        <taxon>Fuerstiella</taxon>
    </lineage>
</organism>